<dbReference type="PANTHER" id="PTHR21666">
    <property type="entry name" value="PEPTIDASE-RELATED"/>
    <property type="match status" value="1"/>
</dbReference>
<dbReference type="Pfam" id="PF01551">
    <property type="entry name" value="Peptidase_M23"/>
    <property type="match status" value="1"/>
</dbReference>
<dbReference type="InterPro" id="IPR016047">
    <property type="entry name" value="M23ase_b-sheet_dom"/>
</dbReference>
<protein>
    <submittedName>
        <fullName evidence="4">Peptidoglycan DD-metalloendopeptidase family protein</fullName>
    </submittedName>
</protein>
<proteinExistence type="predicted"/>
<organism evidence="4 5">
    <name type="scientific">Maribellus comscasis</name>
    <dbReference type="NCBI Taxonomy" id="2681766"/>
    <lineage>
        <taxon>Bacteria</taxon>
        <taxon>Pseudomonadati</taxon>
        <taxon>Bacteroidota</taxon>
        <taxon>Bacteroidia</taxon>
        <taxon>Marinilabiliales</taxon>
        <taxon>Prolixibacteraceae</taxon>
        <taxon>Maribellus</taxon>
    </lineage>
</organism>
<dbReference type="GO" id="GO:0004222">
    <property type="term" value="F:metalloendopeptidase activity"/>
    <property type="evidence" value="ECO:0007669"/>
    <property type="project" value="TreeGrafter"/>
</dbReference>
<dbReference type="Gene3D" id="2.70.70.10">
    <property type="entry name" value="Glucose Permease (Domain IIA)"/>
    <property type="match status" value="1"/>
</dbReference>
<gene>
    <name evidence="4" type="ORF">GM418_11310</name>
</gene>
<dbReference type="KEGG" id="mcos:GM418_11310"/>
<dbReference type="CDD" id="cd12797">
    <property type="entry name" value="M23_peptidase"/>
    <property type="match status" value="1"/>
</dbReference>
<name>A0A6I6JVN4_9BACT</name>
<feature type="domain" description="M23ase beta-sheet core" evidence="3">
    <location>
        <begin position="298"/>
        <end position="391"/>
    </location>
</feature>
<dbReference type="InterPro" id="IPR011055">
    <property type="entry name" value="Dup_hybrid_motif"/>
</dbReference>
<dbReference type="RefSeq" id="WP_158866108.1">
    <property type="nucleotide sequence ID" value="NZ_CP046401.1"/>
</dbReference>
<evidence type="ECO:0000313" key="5">
    <source>
        <dbReference type="Proteomes" id="UP000428260"/>
    </source>
</evidence>
<dbReference type="Proteomes" id="UP000428260">
    <property type="component" value="Chromosome"/>
</dbReference>
<evidence type="ECO:0000259" key="3">
    <source>
        <dbReference type="Pfam" id="PF01551"/>
    </source>
</evidence>
<feature type="coiled-coil region" evidence="2">
    <location>
        <begin position="23"/>
        <end position="113"/>
    </location>
</feature>
<evidence type="ECO:0000256" key="2">
    <source>
        <dbReference type="SAM" id="Coils"/>
    </source>
</evidence>
<dbReference type="EMBL" id="CP046401">
    <property type="protein sequence ID" value="QGY44222.1"/>
    <property type="molecule type" value="Genomic_DNA"/>
</dbReference>
<dbReference type="AlphaFoldDB" id="A0A6I6JVN4"/>
<feature type="coiled-coil region" evidence="2">
    <location>
        <begin position="182"/>
        <end position="244"/>
    </location>
</feature>
<keyword evidence="5" id="KW-1185">Reference proteome</keyword>
<keyword evidence="2" id="KW-0175">Coiled coil</keyword>
<evidence type="ECO:0000256" key="1">
    <source>
        <dbReference type="ARBA" id="ARBA00022729"/>
    </source>
</evidence>
<reference evidence="4 5" key="1">
    <citation type="submission" date="2019-11" db="EMBL/GenBank/DDBJ databases">
        <authorList>
            <person name="Zheng R.K."/>
            <person name="Sun C.M."/>
        </authorList>
    </citation>
    <scope>NUCLEOTIDE SEQUENCE [LARGE SCALE GENOMIC DNA]</scope>
    <source>
        <strain evidence="4 5">WC007</strain>
    </source>
</reference>
<dbReference type="InterPro" id="IPR050570">
    <property type="entry name" value="Cell_wall_metabolism_enzyme"/>
</dbReference>
<sequence>MKTLVVTSIVLFFVHTVCYAQSLSDLQKKKEEAAAEIEYTTKLLNEAEKSEKTSLNQLRLLNNQIHQRNIVINNTREEINVYQEFIDNNTLVVKMLDEDIQKLKEEYAEMIRSAYRNKNANDNVMFLLSAEDFNQAYRRYLYLKQYTSQRKTQAETINSVQEVLTESSKKLAEQKVTRQQLIGETREETQKLTTEKQQQNQELQKLQKQQRSLRQKLNQQRRVEQQLEDEIQRIIEEEARKNTDAGAPAFALAPEQKLVGDNFEQNKRLLPWPVERGVITEHFGIHSHPILKNVQIRNNGINIATETGSKVRAIFNGEVTRVFGITGGNTAVIIRHGNYLTVYSNLREVVVKKGDMVATKQIIGTVFTDLEDGNKSILKFQIWRENQKLNPEEWIVK</sequence>
<accession>A0A6I6JVN4</accession>
<dbReference type="PANTHER" id="PTHR21666:SF289">
    <property type="entry name" value="L-ALA--D-GLU ENDOPEPTIDASE"/>
    <property type="match status" value="1"/>
</dbReference>
<dbReference type="SUPFAM" id="SSF51261">
    <property type="entry name" value="Duplicated hybrid motif"/>
    <property type="match status" value="1"/>
</dbReference>
<dbReference type="Gene3D" id="6.10.250.3150">
    <property type="match status" value="1"/>
</dbReference>
<evidence type="ECO:0000313" key="4">
    <source>
        <dbReference type="EMBL" id="QGY44222.1"/>
    </source>
</evidence>
<keyword evidence="1" id="KW-0732">Signal</keyword>